<comment type="subcellular location">
    <subcellularLocation>
        <location evidence="1">Cell membrane</location>
        <topology evidence="1">Multi-pass membrane protein</topology>
    </subcellularLocation>
</comment>
<dbReference type="Gene3D" id="1.20.950.20">
    <property type="entry name" value="Transmembrane di-heme cytochromes, Chain C"/>
    <property type="match status" value="1"/>
</dbReference>
<dbReference type="PANTHER" id="PTHR30485:SF1">
    <property type="entry name" value="CYTOCHROME YDHU-RELATED"/>
    <property type="match status" value="1"/>
</dbReference>
<dbReference type="Gene3D" id="2.60.40.1190">
    <property type="match status" value="1"/>
</dbReference>
<accession>A0A7C5LDC2</accession>
<evidence type="ECO:0000256" key="6">
    <source>
        <dbReference type="SAM" id="Phobius"/>
    </source>
</evidence>
<dbReference type="SUPFAM" id="SSF81342">
    <property type="entry name" value="Transmembrane di-heme cytochromes"/>
    <property type="match status" value="1"/>
</dbReference>
<feature type="transmembrane region" description="Helical" evidence="6">
    <location>
        <begin position="418"/>
        <end position="438"/>
    </location>
</feature>
<dbReference type="InterPro" id="IPR051542">
    <property type="entry name" value="Hydrogenase_cytochrome"/>
</dbReference>
<evidence type="ECO:0000259" key="7">
    <source>
        <dbReference type="Pfam" id="PF01292"/>
    </source>
</evidence>
<gene>
    <name evidence="8" type="ORF">ENM11_01695</name>
</gene>
<evidence type="ECO:0000256" key="1">
    <source>
        <dbReference type="ARBA" id="ARBA00004651"/>
    </source>
</evidence>
<feature type="transmembrane region" description="Helical" evidence="6">
    <location>
        <begin position="298"/>
        <end position="319"/>
    </location>
</feature>
<sequence length="462" mass="51883">MATLLLFTAVSSIYAQQAIVITAYRAKKVPVIDGVISEGEWDDALQIKETVTKAIVAFKHDGQYLYVLAVFEDTSPSPKDYFGLEFDADGDQAHMGSEEVPDYALIVSPSYGSNHGKEVILPGAAKPILYESLGFRSNVTAKMEYHDKAYVVELARPLAMDARGMLELKIGQPVGIGFAVGEFGKGIEHRATDMTSYVLVLVSEQFEGKASQIFDFYGIVSEYAPYSWYVAVAAVLAHLVRRKAWKTAQHSETIVVERHVAAARIAHWVRVTALTVMIVTGYSIFMKQPVFGALSRDIHIWFAFAILLADLPLHIYSMVRKGEYKHLLKLSRDDIYVTMTIVKNFLGLTKEYPSHAVYDTHSNDYFMGRKYCSLQKPLVWFYFIAIVILGMTGFAMAYPSLFTWVFILLGGGLNLRALHLLFFYLFTAVFFAHIYLSLIPENWNRLRAIVKGTCKVPVVSLN</sequence>
<evidence type="ECO:0000256" key="2">
    <source>
        <dbReference type="ARBA" id="ARBA00022475"/>
    </source>
</evidence>
<dbReference type="InterPro" id="IPR011577">
    <property type="entry name" value="Cyt_b561_bac/Ni-Hgenase"/>
</dbReference>
<feature type="transmembrane region" description="Helical" evidence="6">
    <location>
        <begin position="268"/>
        <end position="286"/>
    </location>
</feature>
<dbReference type="SUPFAM" id="SSF49344">
    <property type="entry name" value="CBD9-like"/>
    <property type="match status" value="1"/>
</dbReference>
<dbReference type="GO" id="GO:0020037">
    <property type="term" value="F:heme binding"/>
    <property type="evidence" value="ECO:0007669"/>
    <property type="project" value="TreeGrafter"/>
</dbReference>
<dbReference type="GO" id="GO:0009055">
    <property type="term" value="F:electron transfer activity"/>
    <property type="evidence" value="ECO:0007669"/>
    <property type="project" value="InterPro"/>
</dbReference>
<comment type="caution">
    <text evidence="8">The sequence shown here is derived from an EMBL/GenBank/DDBJ whole genome shotgun (WGS) entry which is preliminary data.</text>
</comment>
<protein>
    <recommendedName>
        <fullName evidence="7">Cytochrome b561 bacterial/Ni-hydrogenase domain-containing protein</fullName>
    </recommendedName>
</protein>
<dbReference type="AlphaFoldDB" id="A0A7C5LDC2"/>
<feature type="transmembrane region" description="Helical" evidence="6">
    <location>
        <begin position="379"/>
        <end position="398"/>
    </location>
</feature>
<organism evidence="8">
    <name type="scientific">Caldiarchaeum subterraneum</name>
    <dbReference type="NCBI Taxonomy" id="311458"/>
    <lineage>
        <taxon>Archaea</taxon>
        <taxon>Nitrososphaerota</taxon>
        <taxon>Candidatus Caldarchaeales</taxon>
        <taxon>Candidatus Caldarchaeaceae</taxon>
        <taxon>Candidatus Caldarchaeum</taxon>
    </lineage>
</organism>
<keyword evidence="5 6" id="KW-0472">Membrane</keyword>
<feature type="domain" description="Cytochrome b561 bacterial/Ni-hydrogenase" evidence="7">
    <location>
        <begin position="261"/>
        <end position="451"/>
    </location>
</feature>
<dbReference type="GO" id="GO:0005886">
    <property type="term" value="C:plasma membrane"/>
    <property type="evidence" value="ECO:0007669"/>
    <property type="project" value="UniProtKB-SubCell"/>
</dbReference>
<name>A0A7C5LDC2_CALS0</name>
<keyword evidence="4 6" id="KW-1133">Transmembrane helix</keyword>
<evidence type="ECO:0000256" key="4">
    <source>
        <dbReference type="ARBA" id="ARBA00022989"/>
    </source>
</evidence>
<dbReference type="EMBL" id="DRWN01000015">
    <property type="protein sequence ID" value="HHK67856.1"/>
    <property type="molecule type" value="Genomic_DNA"/>
</dbReference>
<evidence type="ECO:0000256" key="3">
    <source>
        <dbReference type="ARBA" id="ARBA00022692"/>
    </source>
</evidence>
<dbReference type="GO" id="GO:0022904">
    <property type="term" value="P:respiratory electron transport chain"/>
    <property type="evidence" value="ECO:0007669"/>
    <property type="project" value="InterPro"/>
</dbReference>
<evidence type="ECO:0000313" key="8">
    <source>
        <dbReference type="EMBL" id="HHK67856.1"/>
    </source>
</evidence>
<proteinExistence type="predicted"/>
<reference evidence="8" key="1">
    <citation type="journal article" date="2020" name="mSystems">
        <title>Genome- and Community-Level Interaction Insights into Carbon Utilization and Element Cycling Functions of Hydrothermarchaeota in Hydrothermal Sediment.</title>
        <authorList>
            <person name="Zhou Z."/>
            <person name="Liu Y."/>
            <person name="Xu W."/>
            <person name="Pan J."/>
            <person name="Luo Z.H."/>
            <person name="Li M."/>
        </authorList>
    </citation>
    <scope>NUCLEOTIDE SEQUENCE [LARGE SCALE GENOMIC DNA]</scope>
    <source>
        <strain evidence="8">SpSt-1056</strain>
    </source>
</reference>
<dbReference type="InterPro" id="IPR016174">
    <property type="entry name" value="Di-haem_cyt_TM"/>
</dbReference>
<feature type="transmembrane region" description="Helical" evidence="6">
    <location>
        <begin position="223"/>
        <end position="240"/>
    </location>
</feature>
<evidence type="ECO:0000256" key="5">
    <source>
        <dbReference type="ARBA" id="ARBA00023136"/>
    </source>
</evidence>
<keyword evidence="2" id="KW-1003">Cell membrane</keyword>
<keyword evidence="3 6" id="KW-0812">Transmembrane</keyword>
<dbReference type="PANTHER" id="PTHR30485">
    <property type="entry name" value="NI/FE-HYDROGENASE 1 B-TYPE CYTOCHROME SUBUNIT"/>
    <property type="match status" value="1"/>
</dbReference>
<dbReference type="Pfam" id="PF01292">
    <property type="entry name" value="Ni_hydr_CYTB"/>
    <property type="match status" value="1"/>
</dbReference>